<accession>A0A1A7BCA5</accession>
<dbReference type="CDD" id="cd01449">
    <property type="entry name" value="TST_Repeat_2"/>
    <property type="match status" value="1"/>
</dbReference>
<dbReference type="PANTHER" id="PTHR11364:SF27">
    <property type="entry name" value="SULFURTRANSFERASE"/>
    <property type="match status" value="1"/>
</dbReference>
<evidence type="ECO:0000259" key="3">
    <source>
        <dbReference type="PROSITE" id="PS50206"/>
    </source>
</evidence>
<evidence type="ECO:0000256" key="2">
    <source>
        <dbReference type="ARBA" id="ARBA00022737"/>
    </source>
</evidence>
<proteinExistence type="predicted"/>
<name>A0A1A7BCA5_9SPHN</name>
<feature type="domain" description="Rhodanese" evidence="3">
    <location>
        <begin position="19"/>
        <end position="136"/>
    </location>
</feature>
<gene>
    <name evidence="4" type="ORF">I603_2719</name>
</gene>
<dbReference type="Pfam" id="PF00581">
    <property type="entry name" value="Rhodanese"/>
    <property type="match status" value="2"/>
</dbReference>
<comment type="caution">
    <text evidence="4">The sequence shown here is derived from an EMBL/GenBank/DDBJ whole genome shotgun (WGS) entry which is preliminary data.</text>
</comment>
<dbReference type="Proteomes" id="UP000092484">
    <property type="component" value="Unassembled WGS sequence"/>
</dbReference>
<dbReference type="FunFam" id="3.40.250.10:FF:000001">
    <property type="entry name" value="Sulfurtransferase"/>
    <property type="match status" value="1"/>
</dbReference>
<keyword evidence="5" id="KW-1185">Reference proteome</keyword>
<feature type="domain" description="Rhodanese" evidence="3">
    <location>
        <begin position="167"/>
        <end position="281"/>
    </location>
</feature>
<dbReference type="InterPro" id="IPR001307">
    <property type="entry name" value="Thiosulphate_STrfase_CS"/>
</dbReference>
<protein>
    <submittedName>
        <fullName evidence="4">Sulfurtransferase</fullName>
    </submittedName>
</protein>
<dbReference type="PATRIC" id="fig|1300349.4.peg.2708"/>
<organism evidence="4 5">
    <name type="scientific">Erythrobacter dokdonensis DSW-74</name>
    <dbReference type="NCBI Taxonomy" id="1300349"/>
    <lineage>
        <taxon>Bacteria</taxon>
        <taxon>Pseudomonadati</taxon>
        <taxon>Pseudomonadota</taxon>
        <taxon>Alphaproteobacteria</taxon>
        <taxon>Sphingomonadales</taxon>
        <taxon>Erythrobacteraceae</taxon>
        <taxon>Erythrobacter/Porphyrobacter group</taxon>
        <taxon>Erythrobacter</taxon>
    </lineage>
</organism>
<dbReference type="InterPro" id="IPR045078">
    <property type="entry name" value="TST/MPST-like"/>
</dbReference>
<sequence>MSADFPSLVSTAWLAAHLHEPGLAVLDASRHLPAAGRDPRAEFAAAHIPGARFLDLAALVDETSPTPQALPRPDQLAAHLAGLDIAPGGRIVLYDDSAVKTAARAWFMLAASGWETVAILDGGLAKWREEGRALEGGVPQQALAALPANLAPPKGVRDKAAMLANLETHAEQVIDARSADRVFGTGTDPVHGLPMGRIPGSLNLPYTDLFARDGTFLSPEAIRAAFEGAGVDLARPVTTTCGSGVTASVLLFALHLAGKHDTALYDGSWSEWGADPATPKAQGPEQGAQA</sequence>
<evidence type="ECO:0000256" key="1">
    <source>
        <dbReference type="ARBA" id="ARBA00022679"/>
    </source>
</evidence>
<keyword evidence="2" id="KW-0677">Repeat</keyword>
<dbReference type="InterPro" id="IPR001763">
    <property type="entry name" value="Rhodanese-like_dom"/>
</dbReference>
<dbReference type="STRING" id="1300349.I603_2719"/>
<dbReference type="SMART" id="SM00450">
    <property type="entry name" value="RHOD"/>
    <property type="match status" value="2"/>
</dbReference>
<reference evidence="4 5" key="1">
    <citation type="submission" date="2016-06" db="EMBL/GenBank/DDBJ databases">
        <title>Genome sequence of Porphyrobacter dokdonensis DSW-74.</title>
        <authorList>
            <person name="Kim J.F."/>
            <person name="Song J.Y."/>
        </authorList>
    </citation>
    <scope>NUCLEOTIDE SEQUENCE [LARGE SCALE GENOMIC DNA]</scope>
    <source>
        <strain evidence="4 5">DSW-74</strain>
    </source>
</reference>
<dbReference type="PROSITE" id="PS50206">
    <property type="entry name" value="RHODANESE_3"/>
    <property type="match status" value="2"/>
</dbReference>
<dbReference type="PROSITE" id="PS00380">
    <property type="entry name" value="RHODANESE_1"/>
    <property type="match status" value="1"/>
</dbReference>
<dbReference type="EMBL" id="LZYB01000008">
    <property type="protein sequence ID" value="OBV10158.1"/>
    <property type="molecule type" value="Genomic_DNA"/>
</dbReference>
<evidence type="ECO:0000313" key="4">
    <source>
        <dbReference type="EMBL" id="OBV10158.1"/>
    </source>
</evidence>
<keyword evidence="1 4" id="KW-0808">Transferase</keyword>
<dbReference type="GO" id="GO:0004792">
    <property type="term" value="F:thiosulfate-cyanide sulfurtransferase activity"/>
    <property type="evidence" value="ECO:0007669"/>
    <property type="project" value="InterPro"/>
</dbReference>
<dbReference type="PANTHER" id="PTHR11364">
    <property type="entry name" value="THIOSULFATE SULFERTANSFERASE"/>
    <property type="match status" value="1"/>
</dbReference>
<dbReference type="CDD" id="cd01448">
    <property type="entry name" value="TST_Repeat_1"/>
    <property type="match status" value="1"/>
</dbReference>
<dbReference type="RefSeq" id="WP_068865723.1">
    <property type="nucleotide sequence ID" value="NZ_LZYB01000008.1"/>
</dbReference>
<evidence type="ECO:0000313" key="5">
    <source>
        <dbReference type="Proteomes" id="UP000092484"/>
    </source>
</evidence>
<dbReference type="InterPro" id="IPR036873">
    <property type="entry name" value="Rhodanese-like_dom_sf"/>
</dbReference>
<dbReference type="Gene3D" id="3.40.250.10">
    <property type="entry name" value="Rhodanese-like domain"/>
    <property type="match status" value="2"/>
</dbReference>
<dbReference type="SUPFAM" id="SSF52821">
    <property type="entry name" value="Rhodanese/Cell cycle control phosphatase"/>
    <property type="match status" value="2"/>
</dbReference>
<dbReference type="AlphaFoldDB" id="A0A1A7BCA5"/>